<gene>
    <name evidence="1" type="ORF">S03H2_16969</name>
</gene>
<accession>X1FFQ6</accession>
<dbReference type="EMBL" id="BARU01008718">
    <property type="protein sequence ID" value="GAH44446.1"/>
    <property type="molecule type" value="Genomic_DNA"/>
</dbReference>
<proteinExistence type="predicted"/>
<feature type="non-terminal residue" evidence="1">
    <location>
        <position position="1"/>
    </location>
</feature>
<sequence>IDSNVISWTNGDIETNVFGSLFQFDATAGLVSGNTSIDVEIITEGESGENTTDTIQIIIVNDNTPPSLSNTIPADGGWLREGIADQIISVDANDPETGILNGTFTYYDCSVNVSNATVFIVGLNCENGVCNSTADLSMYVEGDSMCFNFTIYNNALEPAILSGTVGFDGTPPAVTLISPTDGTIGTGNMSFVFNATDNLAATLDCDLLFEGNVEDSTTANNGEATTLIFDVTNLTEGNHLWKIICEDGVGLEGESEERRVLTGTGPVINFTINSVGRTEPYLINATIIDETGIDNAYFVFNTSSTTLDANGDEYTETLTLDLNYALGNYTLNIVAEDLFGFITNETYTFTLVRGYNIT</sequence>
<reference evidence="1" key="1">
    <citation type="journal article" date="2014" name="Front. Microbiol.">
        <title>High frequency of phylogenetically diverse reductive dehalogenase-homologous genes in deep subseafloor sedimentary metagenomes.</title>
        <authorList>
            <person name="Kawai M."/>
            <person name="Futagami T."/>
            <person name="Toyoda A."/>
            <person name="Takaki Y."/>
            <person name="Nishi S."/>
            <person name="Hori S."/>
            <person name="Arai W."/>
            <person name="Tsubouchi T."/>
            <person name="Morono Y."/>
            <person name="Uchiyama I."/>
            <person name="Ito T."/>
            <person name="Fujiyama A."/>
            <person name="Inagaki F."/>
            <person name="Takami H."/>
        </authorList>
    </citation>
    <scope>NUCLEOTIDE SEQUENCE</scope>
    <source>
        <strain evidence="1">Expedition CK06-06</strain>
    </source>
</reference>
<comment type="caution">
    <text evidence="1">The sequence shown here is derived from an EMBL/GenBank/DDBJ whole genome shotgun (WGS) entry which is preliminary data.</text>
</comment>
<organism evidence="1">
    <name type="scientific">marine sediment metagenome</name>
    <dbReference type="NCBI Taxonomy" id="412755"/>
    <lineage>
        <taxon>unclassified sequences</taxon>
        <taxon>metagenomes</taxon>
        <taxon>ecological metagenomes</taxon>
    </lineage>
</organism>
<protein>
    <submittedName>
        <fullName evidence="1">Uncharacterized protein</fullName>
    </submittedName>
</protein>
<name>X1FFQ6_9ZZZZ</name>
<evidence type="ECO:0000313" key="1">
    <source>
        <dbReference type="EMBL" id="GAH44446.1"/>
    </source>
</evidence>
<feature type="non-terminal residue" evidence="1">
    <location>
        <position position="358"/>
    </location>
</feature>
<dbReference type="AlphaFoldDB" id="X1FFQ6"/>